<dbReference type="EMBL" id="CASHTH010002959">
    <property type="protein sequence ID" value="CAI8037766.1"/>
    <property type="molecule type" value="Genomic_DNA"/>
</dbReference>
<dbReference type="InterPro" id="IPR000467">
    <property type="entry name" value="G_patch_dom"/>
</dbReference>
<feature type="compositionally biased region" description="Basic and acidic residues" evidence="1">
    <location>
        <begin position="293"/>
        <end position="302"/>
    </location>
</feature>
<feature type="compositionally biased region" description="Basic residues" evidence="1">
    <location>
        <begin position="482"/>
        <end position="493"/>
    </location>
</feature>
<feature type="compositionally biased region" description="Acidic residues" evidence="1">
    <location>
        <begin position="303"/>
        <end position="317"/>
    </location>
</feature>
<evidence type="ECO:0000313" key="3">
    <source>
        <dbReference type="EMBL" id="CAI8037766.1"/>
    </source>
</evidence>
<gene>
    <name evidence="3" type="ORF">GBAR_LOCUS21119</name>
</gene>
<comment type="caution">
    <text evidence="3">The sequence shown here is derived from an EMBL/GenBank/DDBJ whole genome shotgun (WGS) entry which is preliminary data.</text>
</comment>
<feature type="domain" description="G-patch" evidence="2">
    <location>
        <begin position="430"/>
        <end position="478"/>
    </location>
</feature>
<feature type="region of interest" description="Disordered" evidence="1">
    <location>
        <begin position="57"/>
        <end position="123"/>
    </location>
</feature>
<dbReference type="Proteomes" id="UP001174909">
    <property type="component" value="Unassembled WGS sequence"/>
</dbReference>
<feature type="compositionally biased region" description="Polar residues" evidence="1">
    <location>
        <begin position="90"/>
        <end position="105"/>
    </location>
</feature>
<organism evidence="3 4">
    <name type="scientific">Geodia barretti</name>
    <name type="common">Barrett's horny sponge</name>
    <dbReference type="NCBI Taxonomy" id="519541"/>
    <lineage>
        <taxon>Eukaryota</taxon>
        <taxon>Metazoa</taxon>
        <taxon>Porifera</taxon>
        <taxon>Demospongiae</taxon>
        <taxon>Heteroscleromorpha</taxon>
        <taxon>Tetractinellida</taxon>
        <taxon>Astrophorina</taxon>
        <taxon>Geodiidae</taxon>
        <taxon>Geodia</taxon>
    </lineage>
</organism>
<reference evidence="3" key="1">
    <citation type="submission" date="2023-03" db="EMBL/GenBank/DDBJ databases">
        <authorList>
            <person name="Steffen K."/>
            <person name="Cardenas P."/>
        </authorList>
    </citation>
    <scope>NUCLEOTIDE SEQUENCE</scope>
</reference>
<name>A0AA35X2U0_GEOBA</name>
<dbReference type="AlphaFoldDB" id="A0AA35X2U0"/>
<dbReference type="Pfam" id="PF01585">
    <property type="entry name" value="G-patch"/>
    <property type="match status" value="1"/>
</dbReference>
<evidence type="ECO:0000313" key="4">
    <source>
        <dbReference type="Proteomes" id="UP001174909"/>
    </source>
</evidence>
<proteinExistence type="predicted"/>
<dbReference type="GO" id="GO:0003676">
    <property type="term" value="F:nucleic acid binding"/>
    <property type="evidence" value="ECO:0007669"/>
    <property type="project" value="InterPro"/>
</dbReference>
<dbReference type="SMART" id="SM00443">
    <property type="entry name" value="G_patch"/>
    <property type="match status" value="1"/>
</dbReference>
<evidence type="ECO:0000256" key="1">
    <source>
        <dbReference type="SAM" id="MobiDB-lite"/>
    </source>
</evidence>
<feature type="region of interest" description="Disordered" evidence="1">
    <location>
        <begin position="444"/>
        <end position="495"/>
    </location>
</feature>
<accession>A0AA35X2U0</accession>
<dbReference type="PANTHER" id="PTHR14390:SF2">
    <property type="entry name" value="G PATCH DOMAIN-CONTAINING PROTEIN 3"/>
    <property type="match status" value="1"/>
</dbReference>
<keyword evidence="4" id="KW-1185">Reference proteome</keyword>
<dbReference type="GO" id="GO:0039536">
    <property type="term" value="P:negative regulation of RIG-I signaling pathway"/>
    <property type="evidence" value="ECO:0007669"/>
    <property type="project" value="InterPro"/>
</dbReference>
<dbReference type="PROSITE" id="PS50174">
    <property type="entry name" value="G_PATCH"/>
    <property type="match status" value="1"/>
</dbReference>
<dbReference type="GO" id="GO:0045893">
    <property type="term" value="P:positive regulation of DNA-templated transcription"/>
    <property type="evidence" value="ECO:0007669"/>
    <property type="project" value="TreeGrafter"/>
</dbReference>
<dbReference type="GO" id="GO:0032480">
    <property type="term" value="P:negative regulation of type I interferon production"/>
    <property type="evidence" value="ECO:0007669"/>
    <property type="project" value="InterPro"/>
</dbReference>
<feature type="compositionally biased region" description="Polar residues" evidence="1">
    <location>
        <begin position="57"/>
        <end position="69"/>
    </location>
</feature>
<feature type="region of interest" description="Disordered" evidence="1">
    <location>
        <begin position="277"/>
        <end position="317"/>
    </location>
</feature>
<dbReference type="InterPro" id="IPR040341">
    <property type="entry name" value="GPATCH3"/>
</dbReference>
<evidence type="ECO:0000259" key="2">
    <source>
        <dbReference type="PROSITE" id="PS50174"/>
    </source>
</evidence>
<dbReference type="PANTHER" id="PTHR14390">
    <property type="entry name" value="G PATCH DOMAIN CONTAINING PROTEIN 3"/>
    <property type="match status" value="1"/>
</dbReference>
<sequence>MLVEEARRCCFVLVGNIPVELRSADLRAFFSHLVERRAFACFHFRHRPEHLPIVSSVTSASTGPQTATDHTAPGASKRLTPLDEGDATAKESTVGQEISFPSESAETADGGGEGRGESGESETPAILRTVEAGLKTSASRCCVAAVRKEHEPELLRRYGRGRHWAKSDGTLLSRKVKLSRLQVSFEEADHTESITAAGDDRTKVGIPWSDLCTLPELNPPSVMPNGNVGTPTASFLDLIRQCKLPGRLIGKLGLEFPKWRSKRKYGAVGLDYGCGEEVRGGRGSEEEEEEVTKEEKSTKESDCEQEEEAFIPSDDDHDAEEWERYEALHDDVDKQGRSKERLYEEEMEVVWEKGGSGLVFYTDASHWQNLEGDFDEQCSKEDDWDVDTALYYDPEGGDKAARDMRDMRHEQSIREGAQQAGVFAGFERYTKGVGSKVLRRSGWTEGSGVGRASDGRTVPVDTEGQHPHNKTGFGYRGEKLIRHMPQRNKRPRRATRDVIISTVYDRVEEEESTVLRSAPSRTIKYRQPGIQFVAGKPLSQPQQTIVSADSPSS</sequence>
<protein>
    <submittedName>
        <fullName evidence="3">G patch domain-containing protein 3</fullName>
    </submittedName>
</protein>